<reference evidence="4 5" key="1">
    <citation type="journal article" date="2013" name="J. Mol. Microbiol. Biotechnol.">
        <title>Analysis of the Complete Genomes of Acholeplasma brassicae , A. palmae and A. laidlawii and Their Comparison to the Obligate Parasites from ' Candidatus Phytoplasma'.</title>
        <authorList>
            <person name="Kube M."/>
            <person name="Siewert C."/>
            <person name="Migdoll A.M."/>
            <person name="Duduk B."/>
            <person name="Holz S."/>
            <person name="Rabus R."/>
            <person name="Seemuller E."/>
            <person name="Mitrovic J."/>
            <person name="Muller I."/>
            <person name="Buttner C."/>
            <person name="Reinhardt R."/>
        </authorList>
    </citation>
    <scope>NUCLEOTIDE SEQUENCE [LARGE SCALE GENOMIC DNA]</scope>
    <source>
        <strain evidence="5">0502</strain>
    </source>
</reference>
<dbReference type="PANTHER" id="PTHR35936:SF34">
    <property type="entry name" value="ABC TRANSPORTER EXTRACELLULAR-BINDING PROTEIN YCKB-RELATED"/>
    <property type="match status" value="1"/>
</dbReference>
<dbReference type="KEGG" id="abra:BN85311480"/>
<sequence>MKKIIMIVLGFTAFITLYGCTAKEVINTYSEFEERGYVIVGLDDTFAPMGFRNNENELVGFDIDLAKAVFNYLGLEVRFQPIDWNSKELELKSGSIDMIWNGLSITEARKKEILFSLPYLANRQIILTKSGATIDTISDLAGKKLGVQISSAADQAVTENSISSQLGELIKYDTYNQAILELDNNTIDGVVIDEIMGRYIMSQKEGVYQVASESFLEEFYGIGYRLESVELKEKIDEALQILSTRGVTTTISQNWFDEDIFLIS</sequence>
<dbReference type="Proteomes" id="UP000032737">
    <property type="component" value="Chromosome"/>
</dbReference>
<dbReference type="PROSITE" id="PS51257">
    <property type="entry name" value="PROKAR_LIPOPROTEIN"/>
    <property type="match status" value="1"/>
</dbReference>
<dbReference type="SMART" id="SM00079">
    <property type="entry name" value="PBPe"/>
    <property type="match status" value="1"/>
</dbReference>
<keyword evidence="5" id="KW-1185">Reference proteome</keyword>
<dbReference type="GO" id="GO:0015276">
    <property type="term" value="F:ligand-gated monoatomic ion channel activity"/>
    <property type="evidence" value="ECO:0007669"/>
    <property type="project" value="InterPro"/>
</dbReference>
<protein>
    <submittedName>
        <fullName evidence="4">Amino acid ABC superfamily, ATP binding</fullName>
    </submittedName>
</protein>
<keyword evidence="1" id="KW-0732">Signal</keyword>
<organism evidence="4 5">
    <name type="scientific">Acholeplasma brassicae</name>
    <dbReference type="NCBI Taxonomy" id="61635"/>
    <lineage>
        <taxon>Bacteria</taxon>
        <taxon>Bacillati</taxon>
        <taxon>Mycoplasmatota</taxon>
        <taxon>Mollicutes</taxon>
        <taxon>Acholeplasmatales</taxon>
        <taxon>Acholeplasmataceae</taxon>
        <taxon>Acholeplasma</taxon>
    </lineage>
</organism>
<feature type="domain" description="Solute-binding protein family 3/N-terminal" evidence="2">
    <location>
        <begin position="37"/>
        <end position="259"/>
    </location>
</feature>
<evidence type="ECO:0000259" key="2">
    <source>
        <dbReference type="SMART" id="SM00062"/>
    </source>
</evidence>
<gene>
    <name evidence="4" type="ORF">BN85311480</name>
</gene>
<dbReference type="PANTHER" id="PTHR35936">
    <property type="entry name" value="MEMBRANE-BOUND LYTIC MUREIN TRANSGLYCOSYLASE F"/>
    <property type="match status" value="1"/>
</dbReference>
<dbReference type="CDD" id="cd00996">
    <property type="entry name" value="PBP2_AatB_like"/>
    <property type="match status" value="1"/>
</dbReference>
<dbReference type="SUPFAM" id="SSF53850">
    <property type="entry name" value="Periplasmic binding protein-like II"/>
    <property type="match status" value="1"/>
</dbReference>
<dbReference type="AlphaFoldDB" id="U4KT69"/>
<dbReference type="SMART" id="SM00062">
    <property type="entry name" value="PBPb"/>
    <property type="match status" value="1"/>
</dbReference>
<evidence type="ECO:0000259" key="3">
    <source>
        <dbReference type="SMART" id="SM00079"/>
    </source>
</evidence>
<dbReference type="Gene3D" id="3.40.190.10">
    <property type="entry name" value="Periplasmic binding protein-like II"/>
    <property type="match status" value="2"/>
</dbReference>
<name>U4KT69_9MOLU</name>
<dbReference type="STRING" id="61635.BN85311480"/>
<evidence type="ECO:0000256" key="1">
    <source>
        <dbReference type="ARBA" id="ARBA00022729"/>
    </source>
</evidence>
<dbReference type="OrthoDB" id="9775197at2"/>
<dbReference type="EMBL" id="FO681348">
    <property type="protein sequence ID" value="CCV66169.1"/>
    <property type="molecule type" value="Genomic_DNA"/>
</dbReference>
<evidence type="ECO:0000313" key="4">
    <source>
        <dbReference type="EMBL" id="CCV66169.1"/>
    </source>
</evidence>
<accession>U4KT69</accession>
<dbReference type="GO" id="GO:0016020">
    <property type="term" value="C:membrane"/>
    <property type="evidence" value="ECO:0007669"/>
    <property type="project" value="InterPro"/>
</dbReference>
<feature type="domain" description="Ionotropic glutamate receptor C-terminal" evidence="3">
    <location>
        <begin position="37"/>
        <end position="258"/>
    </location>
</feature>
<dbReference type="InterPro" id="IPR001638">
    <property type="entry name" value="Solute-binding_3/MltF_N"/>
</dbReference>
<dbReference type="HOGENOM" id="CLU_019602_18_2_14"/>
<proteinExistence type="predicted"/>
<dbReference type="Pfam" id="PF00497">
    <property type="entry name" value="SBP_bac_3"/>
    <property type="match status" value="1"/>
</dbReference>
<evidence type="ECO:0000313" key="5">
    <source>
        <dbReference type="Proteomes" id="UP000032737"/>
    </source>
</evidence>
<dbReference type="RefSeq" id="WP_030005029.1">
    <property type="nucleotide sequence ID" value="NC_022549.1"/>
</dbReference>
<dbReference type="InterPro" id="IPR001320">
    <property type="entry name" value="Iontro_rcpt_C"/>
</dbReference>